<gene>
    <name evidence="1" type="ORF">C7I85_19560</name>
</gene>
<reference evidence="1 2" key="1">
    <citation type="submission" date="2018-03" db="EMBL/GenBank/DDBJ databases">
        <title>The draft genome of Mesorhizobium soli JCM 19897.</title>
        <authorList>
            <person name="Li L."/>
            <person name="Liu L."/>
            <person name="Liang L."/>
            <person name="Wang T."/>
            <person name="Zhang X."/>
        </authorList>
    </citation>
    <scope>NUCLEOTIDE SEQUENCE [LARGE SCALE GENOMIC DNA]</scope>
    <source>
        <strain evidence="1 2">JCM 19897</strain>
    </source>
</reference>
<keyword evidence="2" id="KW-1185">Reference proteome</keyword>
<accession>A0A2P7S7W9</accession>
<dbReference type="AlphaFoldDB" id="A0A2P7S7W9"/>
<evidence type="ECO:0000313" key="2">
    <source>
        <dbReference type="Proteomes" id="UP000240653"/>
    </source>
</evidence>
<organism evidence="1 2">
    <name type="scientific">Pseudaminobacter soli</name>
    <name type="common">ex Li et al. 2025</name>
    <dbReference type="NCBI Taxonomy" id="1295366"/>
    <lineage>
        <taxon>Bacteria</taxon>
        <taxon>Pseudomonadati</taxon>
        <taxon>Pseudomonadota</taxon>
        <taxon>Alphaproteobacteria</taxon>
        <taxon>Hyphomicrobiales</taxon>
        <taxon>Phyllobacteriaceae</taxon>
        <taxon>Pseudaminobacter</taxon>
    </lineage>
</organism>
<name>A0A2P7S7W9_9HYPH</name>
<evidence type="ECO:0000313" key="1">
    <source>
        <dbReference type="EMBL" id="PSJ58586.1"/>
    </source>
</evidence>
<sequence length="327" mass="36162">MAQAAAPIQHSKEGVLVWMNTYDPNRDLARAPSVMKIASDVGALSDPEGSGMYVGFMAGMIGSKPDKADSTIKKLLVLRPIDHWAIVRAIAYSGHPDWRGLMARYEPKMPTRKLMVERYLDGKLPTPDTPVEEVKTTWKDRANPTKWFAKKDTDEKQIPLDERPETLDMYWGYYYASRSPQPLERMIKMLPWAEERDSVEKLTIGSMAKYTIAMNASRDTKLLGQLKTLQSQQTDKQTTKQLSEAIEAAETAEVSPLRKIALGRLEDLKRMGPGSKRDTVWWGKLGQGVISLGCVAAAATGQAALGLPCVLGGAASSAALYYWGTPQ</sequence>
<proteinExistence type="predicted"/>
<protein>
    <submittedName>
        <fullName evidence="1">Uncharacterized protein</fullName>
    </submittedName>
</protein>
<dbReference type="Proteomes" id="UP000240653">
    <property type="component" value="Unassembled WGS sequence"/>
</dbReference>
<dbReference type="EMBL" id="PXYL01000010">
    <property type="protein sequence ID" value="PSJ58586.1"/>
    <property type="molecule type" value="Genomic_DNA"/>
</dbReference>
<comment type="caution">
    <text evidence="1">The sequence shown here is derived from an EMBL/GenBank/DDBJ whole genome shotgun (WGS) entry which is preliminary data.</text>
</comment>